<evidence type="ECO:0000256" key="2">
    <source>
        <dbReference type="SAM" id="SignalP"/>
    </source>
</evidence>
<keyword evidence="2" id="KW-0732">Signal</keyword>
<keyword evidence="4" id="KW-1185">Reference proteome</keyword>
<evidence type="ECO:0000313" key="3">
    <source>
        <dbReference type="EMBL" id="QSQ26784.1"/>
    </source>
</evidence>
<proteinExistence type="predicted"/>
<dbReference type="PROSITE" id="PS51257">
    <property type="entry name" value="PROKAR_LIPOPROTEIN"/>
    <property type="match status" value="1"/>
</dbReference>
<dbReference type="EMBL" id="CP071090">
    <property type="protein sequence ID" value="QSQ26784.1"/>
    <property type="molecule type" value="Genomic_DNA"/>
</dbReference>
<sequence>MPTFLPRAASAFACSILMATGLMACSNDDEVSSDEQARRAYLGLDKSIDKALQLGFAGFNAATSANIPPQSANGDASGTMQVTGQVDQGSSANKGMRLNVAMTGYSDGEFTVAEDEEPVSITYSTAADAGTPPDLDLQLKNIPNGTFTGALVGNFEMTGDLGGSVGLNLTLSGEIQDDGTGKVQRKAGTTHVVGTATAGDGTYNVDVTR</sequence>
<protein>
    <recommendedName>
        <fullName evidence="5">Lipoprotein</fullName>
    </recommendedName>
</protein>
<evidence type="ECO:0008006" key="5">
    <source>
        <dbReference type="Google" id="ProtNLM"/>
    </source>
</evidence>
<evidence type="ECO:0000313" key="4">
    <source>
        <dbReference type="Proteomes" id="UP000662747"/>
    </source>
</evidence>
<dbReference type="RefSeq" id="WP_206728326.1">
    <property type="nucleotide sequence ID" value="NZ_CP071090.1"/>
</dbReference>
<organism evidence="3 4">
    <name type="scientific">Pyxidicoccus parkwayensis</name>
    <dbReference type="NCBI Taxonomy" id="2813578"/>
    <lineage>
        <taxon>Bacteria</taxon>
        <taxon>Pseudomonadati</taxon>
        <taxon>Myxococcota</taxon>
        <taxon>Myxococcia</taxon>
        <taxon>Myxococcales</taxon>
        <taxon>Cystobacterineae</taxon>
        <taxon>Myxococcaceae</taxon>
        <taxon>Pyxidicoccus</taxon>
    </lineage>
</organism>
<reference evidence="3 4" key="1">
    <citation type="submission" date="2021-02" db="EMBL/GenBank/DDBJ databases">
        <title>De Novo genome assembly of isolated myxobacteria.</title>
        <authorList>
            <person name="Stevens D.C."/>
        </authorList>
    </citation>
    <scope>NUCLEOTIDE SEQUENCE [LARGE SCALE GENOMIC DNA]</scope>
    <source>
        <strain evidence="4">SCPEA02</strain>
    </source>
</reference>
<dbReference type="Proteomes" id="UP000662747">
    <property type="component" value="Chromosome"/>
</dbReference>
<feature type="chain" id="PRO_5045737460" description="Lipoprotein" evidence="2">
    <location>
        <begin position="25"/>
        <end position="209"/>
    </location>
</feature>
<accession>A0ABX7P8E2</accession>
<evidence type="ECO:0000256" key="1">
    <source>
        <dbReference type="SAM" id="MobiDB-lite"/>
    </source>
</evidence>
<name>A0ABX7P8E2_9BACT</name>
<feature type="signal peptide" evidence="2">
    <location>
        <begin position="1"/>
        <end position="24"/>
    </location>
</feature>
<gene>
    <name evidence="3" type="ORF">JY651_18485</name>
</gene>
<feature type="region of interest" description="Disordered" evidence="1">
    <location>
        <begin position="68"/>
        <end position="91"/>
    </location>
</feature>